<dbReference type="AlphaFoldDB" id="A0A3P7LSY0"/>
<dbReference type="EMBL" id="UYRU01065355">
    <property type="protein sequence ID" value="VDN16300.1"/>
    <property type="molecule type" value="Genomic_DNA"/>
</dbReference>
<protein>
    <submittedName>
        <fullName evidence="2">Uncharacterized protein</fullName>
    </submittedName>
</protein>
<dbReference type="OrthoDB" id="8062037at2759"/>
<sequence length="258" mass="28582">MDHDRNDQEEPAIDLSLDVESNFDEMLSALRVGVDKPSADRGNYNEDPTKYSSHSPQTDLDAYTAPNSEGYEPYLQTPPGGLEAEHGQVATTNGYENCATEREKSSLEDRESLDSSAEDFEDEVVHHDIVEDNYNDDQPCAASAEETEVPIQAEEIQHTLEDERSESKYAADIHDVEISAETAHDTHVVDDGWVKSDYPTVLRHSGATTEEDDYEEPKAQLAEELASLALGLAMVEATESEELDSILCNAKTLHNLHV</sequence>
<feature type="compositionally biased region" description="Basic and acidic residues" evidence="1">
    <location>
        <begin position="99"/>
        <end position="113"/>
    </location>
</feature>
<evidence type="ECO:0000313" key="2">
    <source>
        <dbReference type="EMBL" id="VDN16300.1"/>
    </source>
</evidence>
<feature type="compositionally biased region" description="Basic and acidic residues" evidence="1">
    <location>
        <begin position="33"/>
        <end position="49"/>
    </location>
</feature>
<feature type="region of interest" description="Disordered" evidence="1">
    <location>
        <begin position="32"/>
        <end position="84"/>
    </location>
</feature>
<keyword evidence="3" id="KW-1185">Reference proteome</keyword>
<evidence type="ECO:0000256" key="1">
    <source>
        <dbReference type="SAM" id="MobiDB-lite"/>
    </source>
</evidence>
<reference evidence="2 3" key="1">
    <citation type="submission" date="2018-11" db="EMBL/GenBank/DDBJ databases">
        <authorList>
            <consortium name="Pathogen Informatics"/>
        </authorList>
    </citation>
    <scope>NUCLEOTIDE SEQUENCE [LARGE SCALE GENOMIC DNA]</scope>
</reference>
<gene>
    <name evidence="2" type="ORF">DILT_LOCUS12131</name>
</gene>
<feature type="region of interest" description="Disordered" evidence="1">
    <location>
        <begin position="99"/>
        <end position="119"/>
    </location>
</feature>
<dbReference type="Proteomes" id="UP000281553">
    <property type="component" value="Unassembled WGS sequence"/>
</dbReference>
<name>A0A3P7LSY0_DIBLA</name>
<proteinExistence type="predicted"/>
<organism evidence="2 3">
    <name type="scientific">Dibothriocephalus latus</name>
    <name type="common">Fish tapeworm</name>
    <name type="synonym">Diphyllobothrium latum</name>
    <dbReference type="NCBI Taxonomy" id="60516"/>
    <lineage>
        <taxon>Eukaryota</taxon>
        <taxon>Metazoa</taxon>
        <taxon>Spiralia</taxon>
        <taxon>Lophotrochozoa</taxon>
        <taxon>Platyhelminthes</taxon>
        <taxon>Cestoda</taxon>
        <taxon>Eucestoda</taxon>
        <taxon>Diphyllobothriidea</taxon>
        <taxon>Diphyllobothriidae</taxon>
        <taxon>Dibothriocephalus</taxon>
    </lineage>
</organism>
<accession>A0A3P7LSY0</accession>
<evidence type="ECO:0000313" key="3">
    <source>
        <dbReference type="Proteomes" id="UP000281553"/>
    </source>
</evidence>